<keyword evidence="2" id="KW-1185">Reference proteome</keyword>
<dbReference type="Pfam" id="PF06224">
    <property type="entry name" value="AlkZ-like"/>
    <property type="match status" value="1"/>
</dbReference>
<dbReference type="EMBL" id="JACHJU010000005">
    <property type="protein sequence ID" value="MBB4943258.1"/>
    <property type="molecule type" value="Genomic_DNA"/>
</dbReference>
<dbReference type="Proteomes" id="UP000534286">
    <property type="component" value="Unassembled WGS sequence"/>
</dbReference>
<dbReference type="InterPro" id="IPR009351">
    <property type="entry name" value="AlkZ-like"/>
</dbReference>
<comment type="caution">
    <text evidence="1">The sequence shown here is derived from an EMBL/GenBank/DDBJ whole genome shotgun (WGS) entry which is preliminary data.</text>
</comment>
<reference evidence="1 2" key="1">
    <citation type="submission" date="2020-08" db="EMBL/GenBank/DDBJ databases">
        <title>Sequencing the genomes of 1000 actinobacteria strains.</title>
        <authorList>
            <person name="Klenk H.-P."/>
        </authorList>
    </citation>
    <scope>NUCLEOTIDE SEQUENCE [LARGE SCALE GENOMIC DNA]</scope>
    <source>
        <strain evidence="1 2">DSM 43023</strain>
    </source>
</reference>
<evidence type="ECO:0000313" key="1">
    <source>
        <dbReference type="EMBL" id="MBB4943258.1"/>
    </source>
</evidence>
<evidence type="ECO:0000313" key="2">
    <source>
        <dbReference type="Proteomes" id="UP000534286"/>
    </source>
</evidence>
<dbReference type="RefSeq" id="WP_184759148.1">
    <property type="nucleotide sequence ID" value="NZ_BAABEK010000038.1"/>
</dbReference>
<sequence>MRITAQRLNRATLARQLLLRRQRLGVIDAARRVVALQAQQPASPYVALWNRLTAFDPVDLDVAFANQTLVKATLMRITLHVVHTDDHPAMHAAMQPTLRAARLGDPRFTASGLCAADADALLPDLLEFAGRPRTAAEVEAWLDARLGVPPKGVWWALRSFAPLLHTPTAGPWSFGSRPSYVAAGTPPTSGGKDTSDEYLQTLAQRYLEGFGPASVADVAQFALVQRSRARNALGALSGVLEQLEGPDGTELFDVPGAPRPAEDTPAPPRLMAMWDSILLAYADRSRVIPPEYRKLVARSNGDVLPTLLVDGYVAGVWRPVEGGIEATAFHRLPAEAWEGLAAEARSLVALLADRDPQPYRRYDRWWTTLPSAEVRVLPG</sequence>
<accession>A0A7W7WDV5</accession>
<dbReference type="AlphaFoldDB" id="A0A7W7WDV5"/>
<gene>
    <name evidence="1" type="ORF">FHR32_007658</name>
</gene>
<protein>
    <recommendedName>
        <fullName evidence="3">Winged helix DNA-binding domain-containing protein</fullName>
    </recommendedName>
</protein>
<evidence type="ECO:0008006" key="3">
    <source>
        <dbReference type="Google" id="ProtNLM"/>
    </source>
</evidence>
<name>A0A7W7WDV5_9ACTN</name>
<dbReference type="PANTHER" id="PTHR38479:SF2">
    <property type="entry name" value="WINGED HELIX DNA-BINDING DOMAIN-CONTAINING PROTEIN"/>
    <property type="match status" value="1"/>
</dbReference>
<proteinExistence type="predicted"/>
<organism evidence="1 2">
    <name type="scientific">Streptosporangium album</name>
    <dbReference type="NCBI Taxonomy" id="47479"/>
    <lineage>
        <taxon>Bacteria</taxon>
        <taxon>Bacillati</taxon>
        <taxon>Actinomycetota</taxon>
        <taxon>Actinomycetes</taxon>
        <taxon>Streptosporangiales</taxon>
        <taxon>Streptosporangiaceae</taxon>
        <taxon>Streptosporangium</taxon>
    </lineage>
</organism>
<dbReference type="PANTHER" id="PTHR38479">
    <property type="entry name" value="LMO0824 PROTEIN"/>
    <property type="match status" value="1"/>
</dbReference>